<organism evidence="2 3">
    <name type="scientific">Halobellus rarus</name>
    <dbReference type="NCBI Taxonomy" id="1126237"/>
    <lineage>
        <taxon>Archaea</taxon>
        <taxon>Methanobacteriati</taxon>
        <taxon>Methanobacteriota</taxon>
        <taxon>Stenosarchaea group</taxon>
        <taxon>Halobacteria</taxon>
        <taxon>Halobacteriales</taxon>
        <taxon>Haloferacaceae</taxon>
        <taxon>Halobellus</taxon>
    </lineage>
</organism>
<feature type="region of interest" description="Disordered" evidence="1">
    <location>
        <begin position="1"/>
        <end position="67"/>
    </location>
</feature>
<protein>
    <submittedName>
        <fullName evidence="2">Uncharacterized protein</fullName>
    </submittedName>
</protein>
<sequence length="81" mass="8342">MSIPTIGSRGAPPRPTSRRTSERVSFARDDATTEDPTGTDAGDETGAAETDLPTDDLRAPETGLPTDDLRVAIVAAACTVG</sequence>
<evidence type="ECO:0000256" key="1">
    <source>
        <dbReference type="SAM" id="MobiDB-lite"/>
    </source>
</evidence>
<keyword evidence="3" id="KW-1185">Reference proteome</keyword>
<dbReference type="Proteomes" id="UP001597085">
    <property type="component" value="Unassembled WGS sequence"/>
</dbReference>
<reference evidence="2 3" key="1">
    <citation type="journal article" date="2019" name="Int. J. Syst. Evol. Microbiol.">
        <title>The Global Catalogue of Microorganisms (GCM) 10K type strain sequencing project: providing services to taxonomists for standard genome sequencing and annotation.</title>
        <authorList>
            <consortium name="The Broad Institute Genomics Platform"/>
            <consortium name="The Broad Institute Genome Sequencing Center for Infectious Disease"/>
            <person name="Wu L."/>
            <person name="Ma J."/>
        </authorList>
    </citation>
    <scope>NUCLEOTIDE SEQUENCE [LARGE SCALE GENOMIC DNA]</scope>
    <source>
        <strain evidence="2 3">CGMCC 1.12121</strain>
    </source>
</reference>
<name>A0ABD6CHE9_9EURY</name>
<evidence type="ECO:0000313" key="2">
    <source>
        <dbReference type="EMBL" id="MFD1597575.1"/>
    </source>
</evidence>
<dbReference type="AlphaFoldDB" id="A0ABD6CHE9"/>
<gene>
    <name evidence="2" type="ORF">ACFSBX_01170</name>
</gene>
<proteinExistence type="predicted"/>
<feature type="compositionally biased region" description="Basic and acidic residues" evidence="1">
    <location>
        <begin position="19"/>
        <end position="31"/>
    </location>
</feature>
<comment type="caution">
    <text evidence="2">The sequence shown here is derived from an EMBL/GenBank/DDBJ whole genome shotgun (WGS) entry which is preliminary data.</text>
</comment>
<accession>A0ABD6CHE9</accession>
<dbReference type="EMBL" id="JBHUDK010000002">
    <property type="protein sequence ID" value="MFD1597575.1"/>
    <property type="molecule type" value="Genomic_DNA"/>
</dbReference>
<dbReference type="RefSeq" id="WP_256421551.1">
    <property type="nucleotide sequence ID" value="NZ_JANHDI010000008.1"/>
</dbReference>
<evidence type="ECO:0000313" key="3">
    <source>
        <dbReference type="Proteomes" id="UP001597085"/>
    </source>
</evidence>